<feature type="compositionally biased region" description="Polar residues" evidence="1">
    <location>
        <begin position="104"/>
        <end position="113"/>
    </location>
</feature>
<feature type="compositionally biased region" description="Basic and acidic residues" evidence="1">
    <location>
        <begin position="92"/>
        <end position="103"/>
    </location>
</feature>
<dbReference type="RefSeq" id="WP_386735460.1">
    <property type="nucleotide sequence ID" value="NZ_JBHRXI010000010.1"/>
</dbReference>
<name>A0ABV7TF82_9RHOB</name>
<organism evidence="2 3">
    <name type="scientific">Lutimaribacter marinistellae</name>
    <dbReference type="NCBI Taxonomy" id="1820329"/>
    <lineage>
        <taxon>Bacteria</taxon>
        <taxon>Pseudomonadati</taxon>
        <taxon>Pseudomonadota</taxon>
        <taxon>Alphaproteobacteria</taxon>
        <taxon>Rhodobacterales</taxon>
        <taxon>Roseobacteraceae</taxon>
        <taxon>Lutimaribacter</taxon>
    </lineage>
</organism>
<evidence type="ECO:0000313" key="3">
    <source>
        <dbReference type="Proteomes" id="UP001595629"/>
    </source>
</evidence>
<sequence>MPVVFATVIGVAAGLGIAIFLQRNLCGLAADHWGPLEGLKGVPGWDAPGQDNTETSSPTPTVPEAPSVATDARAVSSEPALKSTLLAGETELSERKGSWRYDSESNGPASGSTAGDEPALYALADPAQADDLKRINGVGPKLEEQLNELGVHHFHQIAAWTSENAAWVDEKLSFRGRIERDDWIAQARELSAEQNTGAA</sequence>
<reference evidence="3" key="1">
    <citation type="journal article" date="2019" name="Int. J. Syst. Evol. Microbiol.">
        <title>The Global Catalogue of Microorganisms (GCM) 10K type strain sequencing project: providing services to taxonomists for standard genome sequencing and annotation.</title>
        <authorList>
            <consortium name="The Broad Institute Genomics Platform"/>
            <consortium name="The Broad Institute Genome Sequencing Center for Infectious Disease"/>
            <person name="Wu L."/>
            <person name="Ma J."/>
        </authorList>
    </citation>
    <scope>NUCLEOTIDE SEQUENCE [LARGE SCALE GENOMIC DNA]</scope>
    <source>
        <strain evidence="3">KCTC 42911</strain>
    </source>
</reference>
<dbReference type="Gene3D" id="1.10.150.20">
    <property type="entry name" value="5' to 3' exonuclease, C-terminal subdomain"/>
    <property type="match status" value="1"/>
</dbReference>
<evidence type="ECO:0000313" key="2">
    <source>
        <dbReference type="EMBL" id="MFC3614266.1"/>
    </source>
</evidence>
<gene>
    <name evidence="2" type="ORF">ACFORG_10885</name>
</gene>
<evidence type="ECO:0000256" key="1">
    <source>
        <dbReference type="SAM" id="MobiDB-lite"/>
    </source>
</evidence>
<dbReference type="EMBL" id="JBHRXI010000010">
    <property type="protein sequence ID" value="MFC3614266.1"/>
    <property type="molecule type" value="Genomic_DNA"/>
</dbReference>
<protein>
    <recommendedName>
        <fullName evidence="4">NADH-quinone oxidoreductase subunit E</fullName>
    </recommendedName>
</protein>
<accession>A0ABV7TF82</accession>
<proteinExistence type="predicted"/>
<comment type="caution">
    <text evidence="2">The sequence shown here is derived from an EMBL/GenBank/DDBJ whole genome shotgun (WGS) entry which is preliminary data.</text>
</comment>
<dbReference type="Proteomes" id="UP001595629">
    <property type="component" value="Unassembled WGS sequence"/>
</dbReference>
<feature type="region of interest" description="Disordered" evidence="1">
    <location>
        <begin position="41"/>
        <end position="117"/>
    </location>
</feature>
<feature type="compositionally biased region" description="Low complexity" evidence="1">
    <location>
        <begin position="53"/>
        <end position="70"/>
    </location>
</feature>
<evidence type="ECO:0008006" key="4">
    <source>
        <dbReference type="Google" id="ProtNLM"/>
    </source>
</evidence>
<keyword evidence="3" id="KW-1185">Reference proteome</keyword>